<sequence>MSPIRVGLVGLAPKGPEAAFIGLWSVIAHLPSIQALPEYELVAVANSTVESAQKSIDSHGLPSSVKAYGSPEDLADDPDVDLVVVSVQVGKHFRLAKPAILKKKNVFVEWPLGASLEESEELTKLASANGIKTTVGVQGQPSKYSLKMRELIAGGKIGKVLSTSVSASSSFVKNSWLQSAQYILDMDSGGNEFTVVFGHFLHSFIDVLGNFSEVQGLLKTQHPDVNILSPGGEVVDPAYKKTAPDDIFVQGILESGALASINFFKSETPVSDKRSFVWRITGTEGEIELASPEMVWQIGNPAARITIRVGKSGEPQEVELDSQDPAISAGVPFMGQNTALVYDAYAKGDTSRYATFEQATQTHRLLQKILVASNFREYV</sequence>
<evidence type="ECO:0000313" key="4">
    <source>
        <dbReference type="Proteomes" id="UP001187682"/>
    </source>
</evidence>
<accession>A0AAE8N5W0</accession>
<dbReference type="EMBL" id="ONZQ02000012">
    <property type="protein sequence ID" value="SPO05380.1"/>
    <property type="molecule type" value="Genomic_DNA"/>
</dbReference>
<dbReference type="InterPro" id="IPR000683">
    <property type="entry name" value="Gfo/Idh/MocA-like_OxRdtase_N"/>
</dbReference>
<keyword evidence="4" id="KW-1185">Reference proteome</keyword>
<feature type="domain" description="Gal80p-like C-terminal" evidence="2">
    <location>
        <begin position="146"/>
        <end position="290"/>
    </location>
</feature>
<dbReference type="PANTHER" id="PTHR43708">
    <property type="entry name" value="CONSERVED EXPRESSED OXIDOREDUCTASE (EUROFUNG)"/>
    <property type="match status" value="1"/>
</dbReference>
<gene>
    <name evidence="3" type="ORF">DNG_08067</name>
</gene>
<name>A0AAE8N5W0_9PEZI</name>
<dbReference type="Gene3D" id="3.30.360.10">
    <property type="entry name" value="Dihydrodipicolinate Reductase, domain 2"/>
    <property type="match status" value="1"/>
</dbReference>
<dbReference type="AlphaFoldDB" id="A0AAE8N5W0"/>
<evidence type="ECO:0000259" key="1">
    <source>
        <dbReference type="Pfam" id="PF01408"/>
    </source>
</evidence>
<dbReference type="Pfam" id="PF22685">
    <property type="entry name" value="Gal80p_C-like"/>
    <property type="match status" value="1"/>
</dbReference>
<organism evidence="3 4">
    <name type="scientific">Cephalotrichum gorgonifer</name>
    <dbReference type="NCBI Taxonomy" id="2041049"/>
    <lineage>
        <taxon>Eukaryota</taxon>
        <taxon>Fungi</taxon>
        <taxon>Dikarya</taxon>
        <taxon>Ascomycota</taxon>
        <taxon>Pezizomycotina</taxon>
        <taxon>Sordariomycetes</taxon>
        <taxon>Hypocreomycetidae</taxon>
        <taxon>Microascales</taxon>
        <taxon>Microascaceae</taxon>
        <taxon>Cephalotrichum</taxon>
    </lineage>
</organism>
<evidence type="ECO:0000259" key="2">
    <source>
        <dbReference type="Pfam" id="PF22685"/>
    </source>
</evidence>
<dbReference type="Gene3D" id="3.40.50.720">
    <property type="entry name" value="NAD(P)-binding Rossmann-like Domain"/>
    <property type="match status" value="1"/>
</dbReference>
<dbReference type="SUPFAM" id="SSF51735">
    <property type="entry name" value="NAD(P)-binding Rossmann-fold domains"/>
    <property type="match status" value="1"/>
</dbReference>
<dbReference type="Pfam" id="PF01408">
    <property type="entry name" value="GFO_IDH_MocA"/>
    <property type="match status" value="1"/>
</dbReference>
<reference evidence="3" key="1">
    <citation type="submission" date="2018-03" db="EMBL/GenBank/DDBJ databases">
        <authorList>
            <person name="Guldener U."/>
        </authorList>
    </citation>
    <scope>NUCLEOTIDE SEQUENCE</scope>
</reference>
<dbReference type="InterPro" id="IPR036291">
    <property type="entry name" value="NAD(P)-bd_dom_sf"/>
</dbReference>
<feature type="domain" description="Gfo/Idh/MocA-like oxidoreductase N-terminal" evidence="1">
    <location>
        <begin position="19"/>
        <end position="136"/>
    </location>
</feature>
<dbReference type="InterPro" id="IPR055080">
    <property type="entry name" value="Gal80p-like_C"/>
</dbReference>
<dbReference type="PANTHER" id="PTHR43708:SF1">
    <property type="entry name" value="GALACTOSE_LACTOSE METABOLISM REGULATORY PROTEIN GAL80"/>
    <property type="match status" value="1"/>
</dbReference>
<comment type="caution">
    <text evidence="3">The sequence shown here is derived from an EMBL/GenBank/DDBJ whole genome shotgun (WGS) entry which is preliminary data.</text>
</comment>
<proteinExistence type="predicted"/>
<protein>
    <submittedName>
        <fullName evidence="3">Related to dehydrogenases and related proteins</fullName>
    </submittedName>
</protein>
<dbReference type="SUPFAM" id="SSF55347">
    <property type="entry name" value="Glyceraldehyde-3-phosphate dehydrogenase-like, C-terminal domain"/>
    <property type="match status" value="1"/>
</dbReference>
<dbReference type="GO" id="GO:0000166">
    <property type="term" value="F:nucleotide binding"/>
    <property type="evidence" value="ECO:0007669"/>
    <property type="project" value="InterPro"/>
</dbReference>
<dbReference type="InterPro" id="IPR051317">
    <property type="entry name" value="Gfo/Idh/MocA_oxidoreduct"/>
</dbReference>
<dbReference type="Proteomes" id="UP001187682">
    <property type="component" value="Unassembled WGS sequence"/>
</dbReference>
<evidence type="ECO:0000313" key="3">
    <source>
        <dbReference type="EMBL" id="SPO05380.1"/>
    </source>
</evidence>